<keyword evidence="3" id="KW-1185">Reference proteome</keyword>
<dbReference type="AlphaFoldDB" id="A0A4C1UK13"/>
<reference evidence="2 3" key="1">
    <citation type="journal article" date="2019" name="Commun. Biol.">
        <title>The bagworm genome reveals a unique fibroin gene that provides high tensile strength.</title>
        <authorList>
            <person name="Kono N."/>
            <person name="Nakamura H."/>
            <person name="Ohtoshi R."/>
            <person name="Tomita M."/>
            <person name="Numata K."/>
            <person name="Arakawa K."/>
        </authorList>
    </citation>
    <scope>NUCLEOTIDE SEQUENCE [LARGE SCALE GENOMIC DNA]</scope>
</reference>
<evidence type="ECO:0000256" key="1">
    <source>
        <dbReference type="SAM" id="MobiDB-lite"/>
    </source>
</evidence>
<proteinExistence type="predicted"/>
<organism evidence="2 3">
    <name type="scientific">Eumeta variegata</name>
    <name type="common">Bagworm moth</name>
    <name type="synonym">Eumeta japonica</name>
    <dbReference type="NCBI Taxonomy" id="151549"/>
    <lineage>
        <taxon>Eukaryota</taxon>
        <taxon>Metazoa</taxon>
        <taxon>Ecdysozoa</taxon>
        <taxon>Arthropoda</taxon>
        <taxon>Hexapoda</taxon>
        <taxon>Insecta</taxon>
        <taxon>Pterygota</taxon>
        <taxon>Neoptera</taxon>
        <taxon>Endopterygota</taxon>
        <taxon>Lepidoptera</taxon>
        <taxon>Glossata</taxon>
        <taxon>Ditrysia</taxon>
        <taxon>Tineoidea</taxon>
        <taxon>Psychidae</taxon>
        <taxon>Oiketicinae</taxon>
        <taxon>Eumeta</taxon>
    </lineage>
</organism>
<gene>
    <name evidence="2" type="ORF">EVAR_16086_1</name>
</gene>
<protein>
    <submittedName>
        <fullName evidence="2">Uncharacterized protein</fullName>
    </submittedName>
</protein>
<feature type="compositionally biased region" description="Low complexity" evidence="1">
    <location>
        <begin position="99"/>
        <end position="128"/>
    </location>
</feature>
<evidence type="ECO:0000313" key="2">
    <source>
        <dbReference type="EMBL" id="GBP26234.1"/>
    </source>
</evidence>
<feature type="region of interest" description="Disordered" evidence="1">
    <location>
        <begin position="72"/>
        <end position="136"/>
    </location>
</feature>
<dbReference type="EMBL" id="BGZK01000178">
    <property type="protein sequence ID" value="GBP26234.1"/>
    <property type="molecule type" value="Genomic_DNA"/>
</dbReference>
<name>A0A4C1UK13_EUMVA</name>
<accession>A0A4C1UK13</accession>
<comment type="caution">
    <text evidence="2">The sequence shown here is derived from an EMBL/GenBank/DDBJ whole genome shotgun (WGS) entry which is preliminary data.</text>
</comment>
<dbReference type="Proteomes" id="UP000299102">
    <property type="component" value="Unassembled WGS sequence"/>
</dbReference>
<sequence>MNAVCSWNIVSRSYRNDRHGSRPLAVEWRRRFACQASITASPQKARYRLHRARARAVAGALGASRARSWAGRELRGGGRGARARRAAPRVVASIDSPYGSTGSRRCSSGSGPAPARPADSSSSVDAPSLCVSGRCL</sequence>
<evidence type="ECO:0000313" key="3">
    <source>
        <dbReference type="Proteomes" id="UP000299102"/>
    </source>
</evidence>